<protein>
    <recommendedName>
        <fullName evidence="4">Large ribosomal subunit protein uL6c</fullName>
    </recommendedName>
</protein>
<dbReference type="InterPro" id="IPR020040">
    <property type="entry name" value="Ribosomal_uL6_a/b-dom"/>
</dbReference>
<dbReference type="InterPro" id="IPR002358">
    <property type="entry name" value="Ribosomal_uL6_CS"/>
</dbReference>
<dbReference type="GO" id="GO:0002181">
    <property type="term" value="P:cytoplasmic translation"/>
    <property type="evidence" value="ECO:0007669"/>
    <property type="project" value="TreeGrafter"/>
</dbReference>
<dbReference type="PIRSF" id="PIRSF002162">
    <property type="entry name" value="Ribosomal_L6"/>
    <property type="match status" value="1"/>
</dbReference>
<dbReference type="SUPFAM" id="SSF56053">
    <property type="entry name" value="Ribosomal protein L6"/>
    <property type="match status" value="2"/>
</dbReference>
<keyword evidence="7" id="KW-0934">Plastid</keyword>
<dbReference type="EMBL" id="MF101409">
    <property type="protein sequence ID" value="ARW59641.1"/>
    <property type="molecule type" value="Genomic_DNA"/>
</dbReference>
<dbReference type="Pfam" id="PF00347">
    <property type="entry name" value="Ribosomal_L6"/>
    <property type="match status" value="2"/>
</dbReference>
<dbReference type="RefSeq" id="YP_009391497.1">
    <property type="nucleotide sequence ID" value="NC_035258.1"/>
</dbReference>
<keyword evidence="3 4" id="KW-0687">Ribonucleoprotein</keyword>
<keyword evidence="7" id="KW-0150">Chloroplast</keyword>
<dbReference type="GO" id="GO:0019843">
    <property type="term" value="F:rRNA binding"/>
    <property type="evidence" value="ECO:0007669"/>
    <property type="project" value="UniProtKB-UniRule"/>
</dbReference>
<evidence type="ECO:0000256" key="3">
    <source>
        <dbReference type="ARBA" id="ARBA00023274"/>
    </source>
</evidence>
<reference evidence="7" key="1">
    <citation type="journal article" date="2017" name="J. Phycol.">
        <title>Analysis of chloroplast genomes and a supermatrix inform reclassification of the Rhodomelaceae (Rhodophyta).</title>
        <authorList>
            <person name="Diaz-Tapia P."/>
            <person name="Maggs C.A."/>
            <person name="West J.A."/>
            <person name="Verbruggen H."/>
        </authorList>
    </citation>
    <scope>NUCLEOTIDE SEQUENCE</scope>
    <source>
        <strain evidence="7">HV1445</strain>
    </source>
</reference>
<keyword evidence="4" id="KW-0699">rRNA-binding</keyword>
<dbReference type="PANTHER" id="PTHR11655">
    <property type="entry name" value="60S/50S RIBOSOMAL PROTEIN L6/L9"/>
    <property type="match status" value="1"/>
</dbReference>
<dbReference type="GO" id="GO:0022625">
    <property type="term" value="C:cytosolic large ribosomal subunit"/>
    <property type="evidence" value="ECO:0007669"/>
    <property type="project" value="TreeGrafter"/>
</dbReference>
<evidence type="ECO:0000256" key="2">
    <source>
        <dbReference type="ARBA" id="ARBA00022980"/>
    </source>
</evidence>
<dbReference type="PRINTS" id="PR00059">
    <property type="entry name" value="RIBOSOMALL6"/>
</dbReference>
<keyword evidence="4" id="KW-0694">RNA-binding</keyword>
<comment type="similarity">
    <text evidence="1 4 5">Belongs to the universal ribosomal protein uL6 family.</text>
</comment>
<accession>A0A1Z1M191</accession>
<dbReference type="GO" id="GO:0009507">
    <property type="term" value="C:chloroplast"/>
    <property type="evidence" value="ECO:0007669"/>
    <property type="project" value="UniProtKB-SubCell"/>
</dbReference>
<dbReference type="PANTHER" id="PTHR11655:SF14">
    <property type="entry name" value="LARGE RIBOSOMAL SUBUNIT PROTEIN UL6M"/>
    <property type="match status" value="1"/>
</dbReference>
<geneLocation type="chloroplast" evidence="7"/>
<dbReference type="Gene3D" id="3.90.930.12">
    <property type="entry name" value="Ribosomal protein L6, alpha-beta domain"/>
    <property type="match status" value="2"/>
</dbReference>
<dbReference type="GeneID" id="33353107"/>
<feature type="domain" description="Large ribosomal subunit protein uL6 alpha-beta" evidence="6">
    <location>
        <begin position="12"/>
        <end position="82"/>
    </location>
</feature>
<comment type="subunit">
    <text evidence="4">Part of the 50S ribosomal subunit.</text>
</comment>
<comment type="function">
    <text evidence="4">Binds 23S rRNA.</text>
</comment>
<evidence type="ECO:0000256" key="5">
    <source>
        <dbReference type="RuleBase" id="RU003869"/>
    </source>
</evidence>
<dbReference type="HAMAP" id="MF_01365_B">
    <property type="entry name" value="Ribosomal_uL6_B"/>
    <property type="match status" value="1"/>
</dbReference>
<dbReference type="InterPro" id="IPR019906">
    <property type="entry name" value="Ribosomal_uL6_bac-type"/>
</dbReference>
<evidence type="ECO:0000256" key="1">
    <source>
        <dbReference type="ARBA" id="ARBA00009356"/>
    </source>
</evidence>
<dbReference type="NCBIfam" id="TIGR03654">
    <property type="entry name" value="L6_bact"/>
    <property type="match status" value="1"/>
</dbReference>
<dbReference type="FunFam" id="3.90.930.12:FF:000001">
    <property type="entry name" value="50S ribosomal protein L6"/>
    <property type="match status" value="1"/>
</dbReference>
<keyword evidence="2 4" id="KW-0689">Ribosomal protein</keyword>
<name>A0A1Z1M191_9FLOR</name>
<gene>
    <name evidence="4 7" type="primary">rpl6</name>
</gene>
<organism evidence="7">
    <name type="scientific">Platysiphonia delicata</name>
    <dbReference type="NCBI Taxonomy" id="2006979"/>
    <lineage>
        <taxon>Eukaryota</taxon>
        <taxon>Rhodophyta</taxon>
        <taxon>Florideophyceae</taxon>
        <taxon>Rhodymeniophycidae</taxon>
        <taxon>Ceramiales</taxon>
        <taxon>Delesseriaceae</taxon>
        <taxon>Platysiphonia</taxon>
    </lineage>
</organism>
<dbReference type="InterPro" id="IPR036789">
    <property type="entry name" value="Ribosomal_uL6-like_a/b-dom_sf"/>
</dbReference>
<evidence type="ECO:0000313" key="7">
    <source>
        <dbReference type="EMBL" id="ARW59641.1"/>
    </source>
</evidence>
<feature type="domain" description="Large ribosomal subunit protein uL6 alpha-beta" evidence="6">
    <location>
        <begin position="91"/>
        <end position="164"/>
    </location>
</feature>
<dbReference type="GO" id="GO:0003735">
    <property type="term" value="F:structural constituent of ribosome"/>
    <property type="evidence" value="ECO:0007669"/>
    <property type="project" value="InterPro"/>
</dbReference>
<dbReference type="AlphaFoldDB" id="A0A1Z1M191"/>
<dbReference type="PROSITE" id="PS00525">
    <property type="entry name" value="RIBOSOMAL_L6_1"/>
    <property type="match status" value="1"/>
</dbReference>
<sequence length="178" mass="19972">MSRIGRKEILMPKETKATINKSNILIKGPKGELSYKISQCIHVEQLENKIILTKKNNNKKTQALHGLSRSIVNNMLIGVSNGFEKKLIINGVGYRSQIENKKLVLYLGYSHPVYIEPPENIVITVENNINISVRGIDKGIVGQMAARIRAIRPPEPYKGKGIKYINEKILRKVGKSGK</sequence>
<proteinExistence type="inferred from homology"/>
<evidence type="ECO:0000256" key="4">
    <source>
        <dbReference type="HAMAP-Rule" id="MF_01365"/>
    </source>
</evidence>
<comment type="subcellular location">
    <subcellularLocation>
        <location evidence="4">Plastid</location>
        <location evidence="4">Chloroplast</location>
    </subcellularLocation>
</comment>
<dbReference type="InterPro" id="IPR000702">
    <property type="entry name" value="Ribosomal_uL6-like"/>
</dbReference>
<evidence type="ECO:0000259" key="6">
    <source>
        <dbReference type="Pfam" id="PF00347"/>
    </source>
</evidence>